<dbReference type="AlphaFoldDB" id="A0A2I0VED7"/>
<sequence>MPPFPDTDRISRILAPYASLCAHGTITDVLIAPEQNSSDPEQNRYQISDLSSFQIFQTLTESLRIQAPYNSLFIAYTDSISIQKKYGQIIN</sequence>
<accession>A0A2I0VED7</accession>
<reference evidence="1 2" key="1">
    <citation type="journal article" date="2016" name="Sci. Rep.">
        <title>The Dendrobium catenatum Lindl. genome sequence provides insights into polysaccharide synthase, floral development and adaptive evolution.</title>
        <authorList>
            <person name="Zhang G.Q."/>
            <person name="Xu Q."/>
            <person name="Bian C."/>
            <person name="Tsai W.C."/>
            <person name="Yeh C.M."/>
            <person name="Liu K.W."/>
            <person name="Yoshida K."/>
            <person name="Zhang L.S."/>
            <person name="Chang S.B."/>
            <person name="Chen F."/>
            <person name="Shi Y."/>
            <person name="Su Y.Y."/>
            <person name="Zhang Y.Q."/>
            <person name="Chen L.J."/>
            <person name="Yin Y."/>
            <person name="Lin M."/>
            <person name="Huang H."/>
            <person name="Deng H."/>
            <person name="Wang Z.W."/>
            <person name="Zhu S.L."/>
            <person name="Zhao X."/>
            <person name="Deng C."/>
            <person name="Niu S.C."/>
            <person name="Huang J."/>
            <person name="Wang M."/>
            <person name="Liu G.H."/>
            <person name="Yang H.J."/>
            <person name="Xiao X.J."/>
            <person name="Hsiao Y.Y."/>
            <person name="Wu W.L."/>
            <person name="Chen Y.Y."/>
            <person name="Mitsuda N."/>
            <person name="Ohme-Takagi M."/>
            <person name="Luo Y.B."/>
            <person name="Van de Peer Y."/>
            <person name="Liu Z.J."/>
        </authorList>
    </citation>
    <scope>NUCLEOTIDE SEQUENCE [LARGE SCALE GENOMIC DNA]</scope>
    <source>
        <tissue evidence="1">The whole plant</tissue>
    </source>
</reference>
<reference evidence="1 2" key="2">
    <citation type="journal article" date="2017" name="Nature">
        <title>The Apostasia genome and the evolution of orchids.</title>
        <authorList>
            <person name="Zhang G.Q."/>
            <person name="Liu K.W."/>
            <person name="Li Z."/>
            <person name="Lohaus R."/>
            <person name="Hsiao Y.Y."/>
            <person name="Niu S.C."/>
            <person name="Wang J.Y."/>
            <person name="Lin Y.C."/>
            <person name="Xu Q."/>
            <person name="Chen L.J."/>
            <person name="Yoshida K."/>
            <person name="Fujiwara S."/>
            <person name="Wang Z.W."/>
            <person name="Zhang Y.Q."/>
            <person name="Mitsuda N."/>
            <person name="Wang M."/>
            <person name="Liu G.H."/>
            <person name="Pecoraro L."/>
            <person name="Huang H.X."/>
            <person name="Xiao X.J."/>
            <person name="Lin M."/>
            <person name="Wu X.Y."/>
            <person name="Wu W.L."/>
            <person name="Chen Y.Y."/>
            <person name="Chang S.B."/>
            <person name="Sakamoto S."/>
            <person name="Ohme-Takagi M."/>
            <person name="Yagi M."/>
            <person name="Zeng S.J."/>
            <person name="Shen C.Y."/>
            <person name="Yeh C.M."/>
            <person name="Luo Y.B."/>
            <person name="Tsai W.C."/>
            <person name="Van de Peer Y."/>
            <person name="Liu Z.J."/>
        </authorList>
    </citation>
    <scope>NUCLEOTIDE SEQUENCE [LARGE SCALE GENOMIC DNA]</scope>
    <source>
        <tissue evidence="1">The whole plant</tissue>
    </source>
</reference>
<evidence type="ECO:0000313" key="1">
    <source>
        <dbReference type="EMBL" id="PKU61778.1"/>
    </source>
</evidence>
<protein>
    <submittedName>
        <fullName evidence="1">Uncharacterized protein</fullName>
    </submittedName>
</protein>
<dbReference type="EMBL" id="KZ504588">
    <property type="protein sequence ID" value="PKU61778.1"/>
    <property type="molecule type" value="Genomic_DNA"/>
</dbReference>
<name>A0A2I0VED7_9ASPA</name>
<dbReference type="Proteomes" id="UP000233837">
    <property type="component" value="Unassembled WGS sequence"/>
</dbReference>
<evidence type="ECO:0000313" key="2">
    <source>
        <dbReference type="Proteomes" id="UP000233837"/>
    </source>
</evidence>
<keyword evidence="2" id="KW-1185">Reference proteome</keyword>
<organism evidence="1 2">
    <name type="scientific">Dendrobium catenatum</name>
    <dbReference type="NCBI Taxonomy" id="906689"/>
    <lineage>
        <taxon>Eukaryota</taxon>
        <taxon>Viridiplantae</taxon>
        <taxon>Streptophyta</taxon>
        <taxon>Embryophyta</taxon>
        <taxon>Tracheophyta</taxon>
        <taxon>Spermatophyta</taxon>
        <taxon>Magnoliopsida</taxon>
        <taxon>Liliopsida</taxon>
        <taxon>Asparagales</taxon>
        <taxon>Orchidaceae</taxon>
        <taxon>Epidendroideae</taxon>
        <taxon>Malaxideae</taxon>
        <taxon>Dendrobiinae</taxon>
        <taxon>Dendrobium</taxon>
    </lineage>
</organism>
<gene>
    <name evidence="1" type="ORF">MA16_Dca028159</name>
</gene>
<proteinExistence type="predicted"/>